<evidence type="ECO:0000313" key="2">
    <source>
        <dbReference type="Proteomes" id="UP000799421"/>
    </source>
</evidence>
<evidence type="ECO:0000313" key="1">
    <source>
        <dbReference type="EMBL" id="KAF2860412.1"/>
    </source>
</evidence>
<accession>A0A6A7BZC1</accession>
<reference evidence="1" key="1">
    <citation type="journal article" date="2020" name="Stud. Mycol.">
        <title>101 Dothideomycetes genomes: a test case for predicting lifestyles and emergence of pathogens.</title>
        <authorList>
            <person name="Haridas S."/>
            <person name="Albert R."/>
            <person name="Binder M."/>
            <person name="Bloem J."/>
            <person name="Labutti K."/>
            <person name="Salamov A."/>
            <person name="Andreopoulos B."/>
            <person name="Baker S."/>
            <person name="Barry K."/>
            <person name="Bills G."/>
            <person name="Bluhm B."/>
            <person name="Cannon C."/>
            <person name="Castanera R."/>
            <person name="Culley D."/>
            <person name="Daum C."/>
            <person name="Ezra D."/>
            <person name="Gonzalez J."/>
            <person name="Henrissat B."/>
            <person name="Kuo A."/>
            <person name="Liang C."/>
            <person name="Lipzen A."/>
            <person name="Lutzoni F."/>
            <person name="Magnuson J."/>
            <person name="Mondo S."/>
            <person name="Nolan M."/>
            <person name="Ohm R."/>
            <person name="Pangilinan J."/>
            <person name="Park H.-J."/>
            <person name="Ramirez L."/>
            <person name="Alfaro M."/>
            <person name="Sun H."/>
            <person name="Tritt A."/>
            <person name="Yoshinaga Y."/>
            <person name="Zwiers L.-H."/>
            <person name="Turgeon B."/>
            <person name="Goodwin S."/>
            <person name="Spatafora J."/>
            <person name="Crous P."/>
            <person name="Grigoriev I."/>
        </authorList>
    </citation>
    <scope>NUCLEOTIDE SEQUENCE</scope>
    <source>
        <strain evidence="1">CBS 480.64</strain>
    </source>
</reference>
<proteinExistence type="predicted"/>
<sequence>MFQKRTYQLSSGGQTATHFIHEECTPSDITTYKKEAPADSKTANTHANINTGPPSLNQSTIADNNACIKLAFASVLESSVTKPAAFPIAAANFAAMQRRLVLNAERYQSTGFRSSKTLYPNAEWSELWHYGILACTSGMAYYLIKFYGRKVSKQVFGRDKIAAKTILDSVWHYMGVVCSDRSRKVARISLSKAKARVNQFKYVMDNFRTQTSRLELWRPQPTFTSQIIKAQMGRSAQLQRLLHCNGGDVNAAMKLYTSEGYLGHKSLLVTFAG</sequence>
<gene>
    <name evidence="1" type="ORF">K470DRAFT_270781</name>
</gene>
<dbReference type="OrthoDB" id="4161595at2759"/>
<dbReference type="EMBL" id="MU005982">
    <property type="protein sequence ID" value="KAF2860412.1"/>
    <property type="molecule type" value="Genomic_DNA"/>
</dbReference>
<organism evidence="1 2">
    <name type="scientific">Piedraia hortae CBS 480.64</name>
    <dbReference type="NCBI Taxonomy" id="1314780"/>
    <lineage>
        <taxon>Eukaryota</taxon>
        <taxon>Fungi</taxon>
        <taxon>Dikarya</taxon>
        <taxon>Ascomycota</taxon>
        <taxon>Pezizomycotina</taxon>
        <taxon>Dothideomycetes</taxon>
        <taxon>Dothideomycetidae</taxon>
        <taxon>Capnodiales</taxon>
        <taxon>Piedraiaceae</taxon>
        <taxon>Piedraia</taxon>
    </lineage>
</organism>
<protein>
    <submittedName>
        <fullName evidence="1">Uncharacterized protein</fullName>
    </submittedName>
</protein>
<dbReference type="Proteomes" id="UP000799421">
    <property type="component" value="Unassembled WGS sequence"/>
</dbReference>
<dbReference type="AlphaFoldDB" id="A0A6A7BZC1"/>
<keyword evidence="2" id="KW-1185">Reference proteome</keyword>
<name>A0A6A7BZC1_9PEZI</name>